<dbReference type="Proteomes" id="UP000054047">
    <property type="component" value="Unassembled WGS sequence"/>
</dbReference>
<evidence type="ECO:0000256" key="1">
    <source>
        <dbReference type="SAM" id="MobiDB-lite"/>
    </source>
</evidence>
<proteinExistence type="predicted"/>
<evidence type="ECO:0000313" key="2">
    <source>
        <dbReference type="EMBL" id="KIH58104.1"/>
    </source>
</evidence>
<accession>A0A0C2GGW8</accession>
<keyword evidence="3" id="KW-1185">Reference proteome</keyword>
<organism evidence="2 3">
    <name type="scientific">Ancylostoma duodenale</name>
    <dbReference type="NCBI Taxonomy" id="51022"/>
    <lineage>
        <taxon>Eukaryota</taxon>
        <taxon>Metazoa</taxon>
        <taxon>Ecdysozoa</taxon>
        <taxon>Nematoda</taxon>
        <taxon>Chromadorea</taxon>
        <taxon>Rhabditida</taxon>
        <taxon>Rhabditina</taxon>
        <taxon>Rhabditomorpha</taxon>
        <taxon>Strongyloidea</taxon>
        <taxon>Ancylostomatidae</taxon>
        <taxon>Ancylostomatinae</taxon>
        <taxon>Ancylostoma</taxon>
    </lineage>
</organism>
<reference evidence="2 3" key="1">
    <citation type="submission" date="2013-12" db="EMBL/GenBank/DDBJ databases">
        <title>Draft genome of the parsitic nematode Ancylostoma duodenale.</title>
        <authorList>
            <person name="Mitreva M."/>
        </authorList>
    </citation>
    <scope>NUCLEOTIDE SEQUENCE [LARGE SCALE GENOMIC DNA]</scope>
    <source>
        <strain evidence="2 3">Zhejiang</strain>
    </source>
</reference>
<sequence length="112" mass="12573">MWPPIQTRHMIERKDVRRSRKRTPSRNGTTAKEEEQEDYWVTKMTSSVGEMMSTGSASFGGTNVAYLLKADSKMGQPASVGDRKYSAQSAKNLQHVHSTVGQLQVQRISTNE</sequence>
<name>A0A0C2GGW8_9BILA</name>
<evidence type="ECO:0000313" key="3">
    <source>
        <dbReference type="Proteomes" id="UP000054047"/>
    </source>
</evidence>
<gene>
    <name evidence="2" type="ORF">ANCDUO_11696</name>
</gene>
<feature type="region of interest" description="Disordered" evidence="1">
    <location>
        <begin position="1"/>
        <end position="38"/>
    </location>
</feature>
<dbReference type="EMBL" id="KN733517">
    <property type="protein sequence ID" value="KIH58104.1"/>
    <property type="molecule type" value="Genomic_DNA"/>
</dbReference>
<dbReference type="AlphaFoldDB" id="A0A0C2GGW8"/>
<protein>
    <submittedName>
        <fullName evidence="2">Uncharacterized protein</fullName>
    </submittedName>
</protein>